<accession>A0A9D3YAX7</accession>
<name>A0A9D3YAX7_DREPO</name>
<reference evidence="1" key="1">
    <citation type="journal article" date="2019" name="bioRxiv">
        <title>The Genome of the Zebra Mussel, Dreissena polymorpha: A Resource for Invasive Species Research.</title>
        <authorList>
            <person name="McCartney M.A."/>
            <person name="Auch B."/>
            <person name="Kono T."/>
            <person name="Mallez S."/>
            <person name="Zhang Y."/>
            <person name="Obille A."/>
            <person name="Becker A."/>
            <person name="Abrahante J.E."/>
            <person name="Garbe J."/>
            <person name="Badalamenti J.P."/>
            <person name="Herman A."/>
            <person name="Mangelson H."/>
            <person name="Liachko I."/>
            <person name="Sullivan S."/>
            <person name="Sone E.D."/>
            <person name="Koren S."/>
            <person name="Silverstein K.A.T."/>
            <person name="Beckman K.B."/>
            <person name="Gohl D.M."/>
        </authorList>
    </citation>
    <scope>NUCLEOTIDE SEQUENCE</scope>
    <source>
        <strain evidence="1">Duluth1</strain>
        <tissue evidence="1">Whole animal</tissue>
    </source>
</reference>
<protein>
    <submittedName>
        <fullName evidence="1">Uncharacterized protein</fullName>
    </submittedName>
</protein>
<proteinExistence type="predicted"/>
<sequence>MFFKQLEPTGTIDELVKDMIGTNLLSKFHDDRTINVASKVLTRKNALPPGGHVFQSLSTKTIFELSQDIIRTNLLNKFHDYQTINVASRVLTRKNAPPPPICHVFPATRTISKIVQDIIGTNLLTNFMKIFQI</sequence>
<dbReference type="EMBL" id="JAIWYP010000016">
    <property type="protein sequence ID" value="KAH3695471.1"/>
    <property type="molecule type" value="Genomic_DNA"/>
</dbReference>
<evidence type="ECO:0000313" key="1">
    <source>
        <dbReference type="EMBL" id="KAH3695471.1"/>
    </source>
</evidence>
<gene>
    <name evidence="1" type="ORF">DPMN_082931</name>
</gene>
<dbReference type="AlphaFoldDB" id="A0A9D3YAX7"/>
<organism evidence="1 2">
    <name type="scientific">Dreissena polymorpha</name>
    <name type="common">Zebra mussel</name>
    <name type="synonym">Mytilus polymorpha</name>
    <dbReference type="NCBI Taxonomy" id="45954"/>
    <lineage>
        <taxon>Eukaryota</taxon>
        <taxon>Metazoa</taxon>
        <taxon>Spiralia</taxon>
        <taxon>Lophotrochozoa</taxon>
        <taxon>Mollusca</taxon>
        <taxon>Bivalvia</taxon>
        <taxon>Autobranchia</taxon>
        <taxon>Heteroconchia</taxon>
        <taxon>Euheterodonta</taxon>
        <taxon>Imparidentia</taxon>
        <taxon>Neoheterodontei</taxon>
        <taxon>Myida</taxon>
        <taxon>Dreissenoidea</taxon>
        <taxon>Dreissenidae</taxon>
        <taxon>Dreissena</taxon>
    </lineage>
</organism>
<dbReference type="Proteomes" id="UP000828390">
    <property type="component" value="Unassembled WGS sequence"/>
</dbReference>
<evidence type="ECO:0000313" key="2">
    <source>
        <dbReference type="Proteomes" id="UP000828390"/>
    </source>
</evidence>
<comment type="caution">
    <text evidence="1">The sequence shown here is derived from an EMBL/GenBank/DDBJ whole genome shotgun (WGS) entry which is preliminary data.</text>
</comment>
<reference evidence="1" key="2">
    <citation type="submission" date="2020-11" db="EMBL/GenBank/DDBJ databases">
        <authorList>
            <person name="McCartney M.A."/>
            <person name="Auch B."/>
            <person name="Kono T."/>
            <person name="Mallez S."/>
            <person name="Becker A."/>
            <person name="Gohl D.M."/>
            <person name="Silverstein K.A.T."/>
            <person name="Koren S."/>
            <person name="Bechman K.B."/>
            <person name="Herman A."/>
            <person name="Abrahante J.E."/>
            <person name="Garbe J."/>
        </authorList>
    </citation>
    <scope>NUCLEOTIDE SEQUENCE</scope>
    <source>
        <strain evidence="1">Duluth1</strain>
        <tissue evidence="1">Whole animal</tissue>
    </source>
</reference>
<keyword evidence="2" id="KW-1185">Reference proteome</keyword>